<dbReference type="InterPro" id="IPR015943">
    <property type="entry name" value="WD40/YVTN_repeat-like_dom_sf"/>
</dbReference>
<keyword evidence="1" id="KW-0602">Photosynthesis</keyword>
<evidence type="ECO:0000256" key="4">
    <source>
        <dbReference type="SAM" id="SignalP"/>
    </source>
</evidence>
<name>A0A1M6DGJ1_9FLAO</name>
<dbReference type="AlphaFoldDB" id="A0A1M6DGJ1"/>
<gene>
    <name evidence="7" type="ORF">SAMN05444363_1434</name>
</gene>
<dbReference type="Pfam" id="PF18962">
    <property type="entry name" value="Por_Secre_tail"/>
    <property type="match status" value="1"/>
</dbReference>
<dbReference type="GO" id="GO:0015979">
    <property type="term" value="P:photosynthesis"/>
    <property type="evidence" value="ECO:0007669"/>
    <property type="project" value="UniProtKB-KW"/>
</dbReference>
<feature type="signal peptide" evidence="4">
    <location>
        <begin position="1"/>
        <end position="20"/>
    </location>
</feature>
<dbReference type="PANTHER" id="PTHR47199:SF2">
    <property type="entry name" value="PHOTOSYSTEM II STABILITY_ASSEMBLY FACTOR HCF136, CHLOROPLASTIC"/>
    <property type="match status" value="1"/>
</dbReference>
<dbReference type="STRING" id="415425.SAMN05444363_1434"/>
<evidence type="ECO:0000259" key="6">
    <source>
        <dbReference type="Pfam" id="PF18962"/>
    </source>
</evidence>
<dbReference type="Proteomes" id="UP000184488">
    <property type="component" value="Unassembled WGS sequence"/>
</dbReference>
<keyword evidence="3" id="KW-0604">Photosystem II</keyword>
<dbReference type="PANTHER" id="PTHR47199">
    <property type="entry name" value="PHOTOSYSTEM II STABILITY/ASSEMBLY FACTOR HCF136, CHLOROPLASTIC"/>
    <property type="match status" value="1"/>
</dbReference>
<proteinExistence type="predicted"/>
<feature type="domain" description="Secretion system C-terminal sorting" evidence="6">
    <location>
        <begin position="347"/>
        <end position="423"/>
    </location>
</feature>
<dbReference type="Pfam" id="PF14870">
    <property type="entry name" value="PSII_BNR"/>
    <property type="match status" value="1"/>
</dbReference>
<evidence type="ECO:0000256" key="2">
    <source>
        <dbReference type="ARBA" id="ARBA00022729"/>
    </source>
</evidence>
<evidence type="ECO:0000313" key="8">
    <source>
        <dbReference type="Proteomes" id="UP000184488"/>
    </source>
</evidence>
<dbReference type="InterPro" id="IPR028203">
    <property type="entry name" value="PSII_CF48-like_dom"/>
</dbReference>
<dbReference type="NCBIfam" id="TIGR04183">
    <property type="entry name" value="Por_Secre_tail"/>
    <property type="match status" value="1"/>
</dbReference>
<sequence length="424" mass="47034">MKPFLNIVIVLLSVFGFSQSQWHPLSSAYLNTNGSRFDDVFFLNDNLGWAANGSTASVYKTTDGGLTWTQQLSEATLGINTYFRNIEFLNENIGFVGTLTNNKFYKTIDGGTTWSEVTNIGTAPRAVCGLDCVGNSTVYGCGSYMNVPPFIIKSTDSGATWQYINMSAYATGLVEILFLDENNGFVSGRNGTGAIILKTTDGGITWNEIFNSGLAGEYVWKLQTLQGNNNVMFGSIESVSPNLGKFIKSTDAGATWVSKNAPETDIQAVGFITENHGWMGGHNTGFYETFDAGDTWTNMNIGSNLNRIFIINQDLAYASGATIYKFDSTLSTNEFQEVPRIPLQVKIHPNPVSDKLHITIDFKDADHMMIELYDHLGRRLTELKQLDIDFPQKKAFEFEFNYPKGVYFVNFHSNTGRQSVKVIK</sequence>
<dbReference type="SUPFAM" id="SSF110296">
    <property type="entry name" value="Oligoxyloglucan reducing end-specific cellobiohydrolase"/>
    <property type="match status" value="1"/>
</dbReference>
<reference evidence="8" key="1">
    <citation type="submission" date="2016-11" db="EMBL/GenBank/DDBJ databases">
        <authorList>
            <person name="Varghese N."/>
            <person name="Submissions S."/>
        </authorList>
    </citation>
    <scope>NUCLEOTIDE SEQUENCE [LARGE SCALE GENOMIC DNA]</scope>
    <source>
        <strain evidence="8">DSM 18829</strain>
    </source>
</reference>
<evidence type="ECO:0000313" key="7">
    <source>
        <dbReference type="EMBL" id="SHI72302.1"/>
    </source>
</evidence>
<evidence type="ECO:0000256" key="3">
    <source>
        <dbReference type="ARBA" id="ARBA00023276"/>
    </source>
</evidence>
<dbReference type="EMBL" id="FQZI01000002">
    <property type="protein sequence ID" value="SHI72302.1"/>
    <property type="molecule type" value="Genomic_DNA"/>
</dbReference>
<evidence type="ECO:0000256" key="1">
    <source>
        <dbReference type="ARBA" id="ARBA00022531"/>
    </source>
</evidence>
<feature type="chain" id="PRO_5012160870" evidence="4">
    <location>
        <begin position="21"/>
        <end position="424"/>
    </location>
</feature>
<feature type="domain" description="Photosynthesis system II assembly factor Ycf48/Hcf136-like" evidence="5">
    <location>
        <begin position="29"/>
        <end position="118"/>
    </location>
</feature>
<dbReference type="GO" id="GO:0009523">
    <property type="term" value="C:photosystem II"/>
    <property type="evidence" value="ECO:0007669"/>
    <property type="project" value="UniProtKB-KW"/>
</dbReference>
<accession>A0A1M6DGJ1</accession>
<dbReference type="Gene3D" id="2.130.10.10">
    <property type="entry name" value="YVTN repeat-like/Quinoprotein amine dehydrogenase"/>
    <property type="match status" value="2"/>
</dbReference>
<keyword evidence="8" id="KW-1185">Reference proteome</keyword>
<dbReference type="InterPro" id="IPR026444">
    <property type="entry name" value="Secre_tail"/>
</dbReference>
<dbReference type="SUPFAM" id="SSF50939">
    <property type="entry name" value="Sialidases"/>
    <property type="match status" value="1"/>
</dbReference>
<protein>
    <submittedName>
        <fullName evidence="7">Por secretion system C-terminal sorting domain-containing protein</fullName>
    </submittedName>
</protein>
<dbReference type="RefSeq" id="WP_073309931.1">
    <property type="nucleotide sequence ID" value="NZ_FQZI01000002.1"/>
</dbReference>
<dbReference type="OrthoDB" id="9764804at2"/>
<dbReference type="InterPro" id="IPR036278">
    <property type="entry name" value="Sialidase_sf"/>
</dbReference>
<keyword evidence="2 4" id="KW-0732">Signal</keyword>
<evidence type="ECO:0000259" key="5">
    <source>
        <dbReference type="Pfam" id="PF14870"/>
    </source>
</evidence>
<organism evidence="7 8">
    <name type="scientific">Flavobacterium terrae</name>
    <dbReference type="NCBI Taxonomy" id="415425"/>
    <lineage>
        <taxon>Bacteria</taxon>
        <taxon>Pseudomonadati</taxon>
        <taxon>Bacteroidota</taxon>
        <taxon>Flavobacteriia</taxon>
        <taxon>Flavobacteriales</taxon>
        <taxon>Flavobacteriaceae</taxon>
        <taxon>Flavobacterium</taxon>
    </lineage>
</organism>